<feature type="domain" description="Leucine-rich repeat-containing N-terminal plant-type" evidence="10">
    <location>
        <begin position="38"/>
        <end position="75"/>
    </location>
</feature>
<evidence type="ECO:0000313" key="12">
    <source>
        <dbReference type="Proteomes" id="UP001172457"/>
    </source>
</evidence>
<comment type="subcellular location">
    <subcellularLocation>
        <location evidence="1">Membrane</location>
        <topology evidence="1">Single-pass type I membrane protein</topology>
    </subcellularLocation>
</comment>
<evidence type="ECO:0000256" key="7">
    <source>
        <dbReference type="ARBA" id="ARBA00023136"/>
    </source>
</evidence>
<keyword evidence="4 9" id="KW-0732">Signal</keyword>
<evidence type="ECO:0000256" key="6">
    <source>
        <dbReference type="ARBA" id="ARBA00022989"/>
    </source>
</evidence>
<keyword evidence="3" id="KW-0812">Transmembrane</keyword>
<dbReference type="PANTHER" id="PTHR48063">
    <property type="entry name" value="LRR RECEPTOR-LIKE KINASE"/>
    <property type="match status" value="1"/>
</dbReference>
<keyword evidence="12" id="KW-1185">Reference proteome</keyword>
<dbReference type="AlphaFoldDB" id="A0AA38TEF4"/>
<comment type="caution">
    <text evidence="11">The sequence shown here is derived from an EMBL/GenBank/DDBJ whole genome shotgun (WGS) entry which is preliminary data.</text>
</comment>
<dbReference type="SUPFAM" id="SSF52058">
    <property type="entry name" value="L domain-like"/>
    <property type="match status" value="1"/>
</dbReference>
<evidence type="ECO:0000259" key="10">
    <source>
        <dbReference type="Pfam" id="PF08263"/>
    </source>
</evidence>
<dbReference type="InterPro" id="IPR013210">
    <property type="entry name" value="LRR_N_plant-typ"/>
</dbReference>
<feature type="chain" id="PRO_5041460854" description="Leucine-rich repeat-containing N-terminal plant-type domain-containing protein" evidence="9">
    <location>
        <begin position="28"/>
        <end position="178"/>
    </location>
</feature>
<evidence type="ECO:0000256" key="4">
    <source>
        <dbReference type="ARBA" id="ARBA00022729"/>
    </source>
</evidence>
<evidence type="ECO:0000256" key="8">
    <source>
        <dbReference type="ARBA" id="ARBA00023180"/>
    </source>
</evidence>
<proteinExistence type="predicted"/>
<keyword evidence="2" id="KW-0433">Leucine-rich repeat</keyword>
<keyword evidence="8" id="KW-0325">Glycoprotein</keyword>
<keyword evidence="6" id="KW-1133">Transmembrane helix</keyword>
<evidence type="ECO:0000313" key="11">
    <source>
        <dbReference type="EMBL" id="KAJ9553195.1"/>
    </source>
</evidence>
<dbReference type="InterPro" id="IPR046956">
    <property type="entry name" value="RLP23-like"/>
</dbReference>
<gene>
    <name evidence="11" type="ORF">OSB04_017240</name>
</gene>
<dbReference type="Pfam" id="PF08263">
    <property type="entry name" value="LRRNT_2"/>
    <property type="match status" value="1"/>
</dbReference>
<evidence type="ECO:0000256" key="2">
    <source>
        <dbReference type="ARBA" id="ARBA00022614"/>
    </source>
</evidence>
<accession>A0AA38TEF4</accession>
<feature type="signal peptide" evidence="9">
    <location>
        <begin position="1"/>
        <end position="27"/>
    </location>
</feature>
<organism evidence="11 12">
    <name type="scientific">Centaurea solstitialis</name>
    <name type="common">yellow star-thistle</name>
    <dbReference type="NCBI Taxonomy" id="347529"/>
    <lineage>
        <taxon>Eukaryota</taxon>
        <taxon>Viridiplantae</taxon>
        <taxon>Streptophyta</taxon>
        <taxon>Embryophyta</taxon>
        <taxon>Tracheophyta</taxon>
        <taxon>Spermatophyta</taxon>
        <taxon>Magnoliopsida</taxon>
        <taxon>eudicotyledons</taxon>
        <taxon>Gunneridae</taxon>
        <taxon>Pentapetalae</taxon>
        <taxon>asterids</taxon>
        <taxon>campanulids</taxon>
        <taxon>Asterales</taxon>
        <taxon>Asteraceae</taxon>
        <taxon>Carduoideae</taxon>
        <taxon>Cardueae</taxon>
        <taxon>Centaureinae</taxon>
        <taxon>Centaurea</taxon>
    </lineage>
</organism>
<name>A0AA38TEF4_9ASTR</name>
<dbReference type="EMBL" id="JARYMX010000004">
    <property type="protein sequence ID" value="KAJ9553195.1"/>
    <property type="molecule type" value="Genomic_DNA"/>
</dbReference>
<dbReference type="GO" id="GO:0016020">
    <property type="term" value="C:membrane"/>
    <property type="evidence" value="ECO:0007669"/>
    <property type="project" value="UniProtKB-SubCell"/>
</dbReference>
<keyword evidence="5" id="KW-0677">Repeat</keyword>
<dbReference type="PANTHER" id="PTHR48063:SF98">
    <property type="entry name" value="LRR RECEPTOR-LIKE SERINE_THREONINE-PROTEIN KINASE FLS2"/>
    <property type="match status" value="1"/>
</dbReference>
<keyword evidence="7" id="KW-0472">Membrane</keyword>
<evidence type="ECO:0000256" key="1">
    <source>
        <dbReference type="ARBA" id="ARBA00004479"/>
    </source>
</evidence>
<reference evidence="11" key="1">
    <citation type="submission" date="2023-03" db="EMBL/GenBank/DDBJ databases">
        <title>Chromosome-scale reference genome and RAD-based genetic map of yellow starthistle (Centaurea solstitialis) reveal putative structural variation and QTLs associated with invader traits.</title>
        <authorList>
            <person name="Reatini B."/>
            <person name="Cang F.A."/>
            <person name="Jiang Q."/>
            <person name="Mckibben M.T.W."/>
            <person name="Barker M.S."/>
            <person name="Rieseberg L.H."/>
            <person name="Dlugosch K.M."/>
        </authorList>
    </citation>
    <scope>NUCLEOTIDE SEQUENCE</scope>
    <source>
        <strain evidence="11">CAN-66</strain>
        <tissue evidence="11">Leaf</tissue>
    </source>
</reference>
<protein>
    <recommendedName>
        <fullName evidence="10">Leucine-rich repeat-containing N-terminal plant-type domain-containing protein</fullName>
    </recommendedName>
</protein>
<dbReference type="Proteomes" id="UP001172457">
    <property type="component" value="Chromosome 4"/>
</dbReference>
<evidence type="ECO:0000256" key="9">
    <source>
        <dbReference type="SAM" id="SignalP"/>
    </source>
</evidence>
<evidence type="ECO:0000256" key="3">
    <source>
        <dbReference type="ARBA" id="ARBA00022692"/>
    </source>
</evidence>
<sequence>MKSLTLVSSTSGLWFLFASSLCSFCFCTQNINNILCIPNERSVLLQFKNNLIDRANRLSSWAGQNCCRWSGVVCDNSTGHVHEIRLRGPDDGIRGHCHGSYDTDEEFIEALKQMLGGTISPSLINLKQLRHLDLSCNDFGSSKRSLALFRILAILTSHCRNSMGKSLIILGIYRCCVF</sequence>
<dbReference type="InterPro" id="IPR032675">
    <property type="entry name" value="LRR_dom_sf"/>
</dbReference>
<evidence type="ECO:0000256" key="5">
    <source>
        <dbReference type="ARBA" id="ARBA00022737"/>
    </source>
</evidence>
<dbReference type="Gene3D" id="3.80.10.10">
    <property type="entry name" value="Ribonuclease Inhibitor"/>
    <property type="match status" value="1"/>
</dbReference>